<protein>
    <submittedName>
        <fullName evidence="1">Uncharacterized protein</fullName>
    </submittedName>
</protein>
<dbReference type="InterPro" id="IPR014841">
    <property type="entry name" value="Rad33"/>
</dbReference>
<dbReference type="KEGG" id="lel:PVL30_003557"/>
<dbReference type="InParanoid" id="A5DZC1"/>
<dbReference type="EMBL" id="CH981526">
    <property type="protein sequence ID" value="EDK44529.1"/>
    <property type="molecule type" value="Genomic_DNA"/>
</dbReference>
<name>A5DZC1_LODEL</name>
<keyword evidence="2" id="KW-1185">Reference proteome</keyword>
<dbReference type="Proteomes" id="UP000001996">
    <property type="component" value="Unassembled WGS sequence"/>
</dbReference>
<dbReference type="Pfam" id="PF08730">
    <property type="entry name" value="Rad33"/>
    <property type="match status" value="1"/>
</dbReference>
<dbReference type="AlphaFoldDB" id="A5DZC1"/>
<evidence type="ECO:0000313" key="2">
    <source>
        <dbReference type="Proteomes" id="UP000001996"/>
    </source>
</evidence>
<proteinExistence type="predicted"/>
<dbReference type="VEuPathDB" id="FungiDB:LELG_02708"/>
<dbReference type="eggNOG" id="ENOG502RZDT">
    <property type="taxonomic scope" value="Eukaryota"/>
</dbReference>
<sequence>MTPKRKKGQFALSGSYSLVDPELEDEILEVYTNYMDSQMDLKEVEQDLALRDLPQMFSMLNIPSCFTKDIEAAIDYYYDIMKSKKSSMIDRTNRKQNITMYMIEAYTITPSSVKVVDDVLDIVDIDKLINNLNRLLKFRNNYSHIRASWALFFADGADYYNANHENYKLDLPGLKAVKTKLGLDNDLLNGGMISDSFLIDMLGCSQHDSKDRLLNFDFDQRGACVTIKDFAEILGRIGEYD</sequence>
<organism evidence="1 2">
    <name type="scientific">Lodderomyces elongisporus (strain ATCC 11503 / CBS 2605 / JCM 1781 / NBRC 1676 / NRRL YB-4239)</name>
    <name type="common">Yeast</name>
    <name type="synonym">Saccharomyces elongisporus</name>
    <dbReference type="NCBI Taxonomy" id="379508"/>
    <lineage>
        <taxon>Eukaryota</taxon>
        <taxon>Fungi</taxon>
        <taxon>Dikarya</taxon>
        <taxon>Ascomycota</taxon>
        <taxon>Saccharomycotina</taxon>
        <taxon>Pichiomycetes</taxon>
        <taxon>Debaryomycetaceae</taxon>
        <taxon>Candida/Lodderomyces clade</taxon>
        <taxon>Lodderomyces</taxon>
    </lineage>
</organism>
<dbReference type="HOGENOM" id="CLU_1165700_0_0_1"/>
<accession>A5DZC1</accession>
<dbReference type="GeneID" id="5233282"/>
<evidence type="ECO:0000313" key="1">
    <source>
        <dbReference type="EMBL" id="EDK44529.1"/>
    </source>
</evidence>
<gene>
    <name evidence="1" type="ORF">LELG_02708</name>
</gene>
<dbReference type="OMA" id="TRDITEC"/>
<dbReference type="STRING" id="379508.A5DZC1"/>
<reference evidence="1 2" key="1">
    <citation type="journal article" date="2009" name="Nature">
        <title>Evolution of pathogenicity and sexual reproduction in eight Candida genomes.</title>
        <authorList>
            <person name="Butler G."/>
            <person name="Rasmussen M.D."/>
            <person name="Lin M.F."/>
            <person name="Santos M.A."/>
            <person name="Sakthikumar S."/>
            <person name="Munro C.A."/>
            <person name="Rheinbay E."/>
            <person name="Grabherr M."/>
            <person name="Forche A."/>
            <person name="Reedy J.L."/>
            <person name="Agrafioti I."/>
            <person name="Arnaud M.B."/>
            <person name="Bates S."/>
            <person name="Brown A.J."/>
            <person name="Brunke S."/>
            <person name="Costanzo M.C."/>
            <person name="Fitzpatrick D.A."/>
            <person name="de Groot P.W."/>
            <person name="Harris D."/>
            <person name="Hoyer L.L."/>
            <person name="Hube B."/>
            <person name="Klis F.M."/>
            <person name="Kodira C."/>
            <person name="Lennard N."/>
            <person name="Logue M.E."/>
            <person name="Martin R."/>
            <person name="Neiman A.M."/>
            <person name="Nikolaou E."/>
            <person name="Quail M.A."/>
            <person name="Quinn J."/>
            <person name="Santos M.C."/>
            <person name="Schmitzberger F.F."/>
            <person name="Sherlock G."/>
            <person name="Shah P."/>
            <person name="Silverstein K.A."/>
            <person name="Skrzypek M.S."/>
            <person name="Soll D."/>
            <person name="Staggs R."/>
            <person name="Stansfield I."/>
            <person name="Stumpf M.P."/>
            <person name="Sudbery P.E."/>
            <person name="Srikantha T."/>
            <person name="Zeng Q."/>
            <person name="Berman J."/>
            <person name="Berriman M."/>
            <person name="Heitman J."/>
            <person name="Gow N.A."/>
            <person name="Lorenz M.C."/>
            <person name="Birren B.W."/>
            <person name="Kellis M."/>
            <person name="Cuomo C.A."/>
        </authorList>
    </citation>
    <scope>NUCLEOTIDE SEQUENCE [LARGE SCALE GENOMIC DNA]</scope>
    <source>
        <strain evidence="2">ATCC 11503 / BCRC 21390 / CBS 2605 / JCM 1781 / NBRC 1676 / NRRL YB-4239</strain>
    </source>
</reference>
<dbReference type="OrthoDB" id="4085867at2759"/>